<reference evidence="3" key="1">
    <citation type="journal article" date="2002" name="Science">
        <title>The draft genome of Ciona intestinalis: insights into chordate and vertebrate origins.</title>
        <authorList>
            <person name="Dehal P."/>
            <person name="Satou Y."/>
            <person name="Campbell R.K."/>
            <person name="Chapman J."/>
            <person name="Degnan B."/>
            <person name="De Tomaso A."/>
            <person name="Davidson B."/>
            <person name="Di Gregorio A."/>
            <person name="Gelpke M."/>
            <person name="Goodstein D.M."/>
            <person name="Harafuji N."/>
            <person name="Hastings K.E."/>
            <person name="Ho I."/>
            <person name="Hotta K."/>
            <person name="Huang W."/>
            <person name="Kawashima T."/>
            <person name="Lemaire P."/>
            <person name="Martinez D."/>
            <person name="Meinertzhagen I.A."/>
            <person name="Necula S."/>
            <person name="Nonaka M."/>
            <person name="Putnam N."/>
            <person name="Rash S."/>
            <person name="Saiga H."/>
            <person name="Satake M."/>
            <person name="Terry A."/>
            <person name="Yamada L."/>
            <person name="Wang H.G."/>
            <person name="Awazu S."/>
            <person name="Azumi K."/>
            <person name="Boore J."/>
            <person name="Branno M."/>
            <person name="Chin-Bow S."/>
            <person name="DeSantis R."/>
            <person name="Doyle S."/>
            <person name="Francino P."/>
            <person name="Keys D.N."/>
            <person name="Haga S."/>
            <person name="Hayashi H."/>
            <person name="Hino K."/>
            <person name="Imai K.S."/>
            <person name="Inaba K."/>
            <person name="Kano S."/>
            <person name="Kobayashi K."/>
            <person name="Kobayashi M."/>
            <person name="Lee B.I."/>
            <person name="Makabe K.W."/>
            <person name="Manohar C."/>
            <person name="Matassi G."/>
            <person name="Medina M."/>
            <person name="Mochizuki Y."/>
            <person name="Mount S."/>
            <person name="Morishita T."/>
            <person name="Miura S."/>
            <person name="Nakayama A."/>
            <person name="Nishizaka S."/>
            <person name="Nomoto H."/>
            <person name="Ohta F."/>
            <person name="Oishi K."/>
            <person name="Rigoutsos I."/>
            <person name="Sano M."/>
            <person name="Sasaki A."/>
            <person name="Sasakura Y."/>
            <person name="Shoguchi E."/>
            <person name="Shin-i T."/>
            <person name="Spagnuolo A."/>
            <person name="Stainier D."/>
            <person name="Suzuki M.M."/>
            <person name="Tassy O."/>
            <person name="Takatori N."/>
            <person name="Tokuoka M."/>
            <person name="Yagi K."/>
            <person name="Yoshizaki F."/>
            <person name="Wada S."/>
            <person name="Zhang C."/>
            <person name="Hyatt P.D."/>
            <person name="Larimer F."/>
            <person name="Detter C."/>
            <person name="Doggett N."/>
            <person name="Glavina T."/>
            <person name="Hawkins T."/>
            <person name="Richardson P."/>
            <person name="Lucas S."/>
            <person name="Kohara Y."/>
            <person name="Levine M."/>
            <person name="Satoh N."/>
            <person name="Rokhsar D.S."/>
        </authorList>
    </citation>
    <scope>NUCLEOTIDE SEQUENCE [LARGE SCALE GENOMIC DNA]</scope>
</reference>
<feature type="transmembrane region" description="Helical" evidence="1">
    <location>
        <begin position="6"/>
        <end position="28"/>
    </location>
</feature>
<keyword evidence="1" id="KW-1133">Transmembrane helix</keyword>
<accession>F7AML7</accession>
<dbReference type="EMBL" id="EAAA01002439">
    <property type="status" value="NOT_ANNOTATED_CDS"/>
    <property type="molecule type" value="Genomic_DNA"/>
</dbReference>
<keyword evidence="3" id="KW-1185">Reference proteome</keyword>
<dbReference type="AlphaFoldDB" id="F7AML7"/>
<reference evidence="2" key="2">
    <citation type="journal article" date="2008" name="Genome Biol.">
        <title>Improved genome assembly and evidence-based global gene model set for the chordate Ciona intestinalis: new insight into intron and operon populations.</title>
        <authorList>
            <person name="Satou Y."/>
            <person name="Mineta K."/>
            <person name="Ogasawara M."/>
            <person name="Sasakura Y."/>
            <person name="Shoguchi E."/>
            <person name="Ueno K."/>
            <person name="Yamada L."/>
            <person name="Matsumoto J."/>
            <person name="Wasserscheid J."/>
            <person name="Dewar K."/>
            <person name="Wiley G.B."/>
            <person name="Macmil S.L."/>
            <person name="Roe B.A."/>
            <person name="Zeller R.W."/>
            <person name="Hastings K.E."/>
            <person name="Lemaire P."/>
            <person name="Lindquist E."/>
            <person name="Endo T."/>
            <person name="Hotta K."/>
            <person name="Inaba K."/>
        </authorList>
    </citation>
    <scope>NUCLEOTIDE SEQUENCE [LARGE SCALE GENOMIC DNA]</scope>
    <source>
        <strain evidence="2">wild type</strain>
    </source>
</reference>
<dbReference type="Ensembl" id="ENSCINT00000003522.3">
    <property type="protein sequence ID" value="ENSCINP00000003522.3"/>
    <property type="gene ID" value="ENSCING00000019617.1"/>
</dbReference>
<protein>
    <submittedName>
        <fullName evidence="2">Uncharacterized protein</fullName>
    </submittedName>
</protein>
<evidence type="ECO:0000313" key="2">
    <source>
        <dbReference type="Ensembl" id="ENSCINP00000003522.3"/>
    </source>
</evidence>
<reference evidence="2" key="3">
    <citation type="submission" date="2025-08" db="UniProtKB">
        <authorList>
            <consortium name="Ensembl"/>
        </authorList>
    </citation>
    <scope>IDENTIFICATION</scope>
</reference>
<proteinExistence type="predicted"/>
<evidence type="ECO:0000313" key="3">
    <source>
        <dbReference type="Proteomes" id="UP000008144"/>
    </source>
</evidence>
<keyword evidence="1" id="KW-0812">Transmembrane</keyword>
<keyword evidence="1" id="KW-0472">Membrane</keyword>
<dbReference type="HOGENOM" id="CLU_2412570_0_0_1"/>
<evidence type="ECO:0000256" key="1">
    <source>
        <dbReference type="SAM" id="Phobius"/>
    </source>
</evidence>
<sequence length="92" mass="10968">MSYMYYSAFGFCFVVLVGVIVSLATGGYKTRKEVDPKLIYRFFDHWLFKWVPEKVRRMLWCGVDHDILKQQNADQIFHVEGEVNPRFQDDKL</sequence>
<dbReference type="Proteomes" id="UP000008144">
    <property type="component" value="Chromosome 7"/>
</dbReference>
<organism evidence="2 3">
    <name type="scientific">Ciona intestinalis</name>
    <name type="common">Transparent sea squirt</name>
    <name type="synonym">Ascidia intestinalis</name>
    <dbReference type="NCBI Taxonomy" id="7719"/>
    <lineage>
        <taxon>Eukaryota</taxon>
        <taxon>Metazoa</taxon>
        <taxon>Chordata</taxon>
        <taxon>Tunicata</taxon>
        <taxon>Ascidiacea</taxon>
        <taxon>Phlebobranchia</taxon>
        <taxon>Cionidae</taxon>
        <taxon>Ciona</taxon>
    </lineage>
</organism>
<dbReference type="InParanoid" id="F7AML7"/>
<name>F7AML7_CIOIN</name>
<reference evidence="2" key="4">
    <citation type="submission" date="2025-09" db="UniProtKB">
        <authorList>
            <consortium name="Ensembl"/>
        </authorList>
    </citation>
    <scope>IDENTIFICATION</scope>
</reference>